<evidence type="ECO:0000313" key="4">
    <source>
        <dbReference type="Proteomes" id="UP000788153"/>
    </source>
</evidence>
<dbReference type="Proteomes" id="UP000788153">
    <property type="component" value="Unassembled WGS sequence"/>
</dbReference>
<evidence type="ECO:0000313" key="3">
    <source>
        <dbReference type="EMBL" id="NIJ24679.1"/>
    </source>
</evidence>
<protein>
    <submittedName>
        <fullName evidence="3">Uncharacterized protein</fullName>
    </submittedName>
</protein>
<feature type="signal peptide" evidence="2">
    <location>
        <begin position="1"/>
        <end position="24"/>
    </location>
</feature>
<sequence>MTHKTTILRAAMIAGLLGSTVAVASAQQTRSASALPSANQSAPTSGVRSATTLRKKSALGGEAVVPAIAAAAIVAGGIYIAVDGSDDEDDGVDSPG</sequence>
<evidence type="ECO:0000256" key="2">
    <source>
        <dbReference type="SAM" id="SignalP"/>
    </source>
</evidence>
<gene>
    <name evidence="3" type="ORF">FHT01_002221</name>
</gene>
<dbReference type="EMBL" id="JAASQP010000001">
    <property type="protein sequence ID" value="NIJ24679.1"/>
    <property type="molecule type" value="Genomic_DNA"/>
</dbReference>
<organism evidence="3 4">
    <name type="scientific">Sphingomonas japonica</name>
    <dbReference type="NCBI Taxonomy" id="511662"/>
    <lineage>
        <taxon>Bacteria</taxon>
        <taxon>Pseudomonadati</taxon>
        <taxon>Pseudomonadota</taxon>
        <taxon>Alphaproteobacteria</taxon>
        <taxon>Sphingomonadales</taxon>
        <taxon>Sphingomonadaceae</taxon>
        <taxon>Sphingomonas</taxon>
    </lineage>
</organism>
<comment type="caution">
    <text evidence="3">The sequence shown here is derived from an EMBL/GenBank/DDBJ whole genome shotgun (WGS) entry which is preliminary data.</text>
</comment>
<reference evidence="3 4" key="1">
    <citation type="submission" date="2020-03" db="EMBL/GenBank/DDBJ databases">
        <title>Genomic Encyclopedia of Type Strains, Phase IV (KMG-IV): sequencing the most valuable type-strain genomes for metagenomic binning, comparative biology and taxonomic classification.</title>
        <authorList>
            <person name="Goeker M."/>
        </authorList>
    </citation>
    <scope>NUCLEOTIDE SEQUENCE [LARGE SCALE GENOMIC DNA]</scope>
    <source>
        <strain evidence="3 4">DSM 22753</strain>
    </source>
</reference>
<proteinExistence type="predicted"/>
<feature type="chain" id="PRO_5046560944" evidence="2">
    <location>
        <begin position="25"/>
        <end position="96"/>
    </location>
</feature>
<dbReference type="RefSeq" id="WP_166745491.1">
    <property type="nucleotide sequence ID" value="NZ_BAAAEV010000001.1"/>
</dbReference>
<feature type="region of interest" description="Disordered" evidence="1">
    <location>
        <begin position="28"/>
        <end position="49"/>
    </location>
</feature>
<evidence type="ECO:0000256" key="1">
    <source>
        <dbReference type="SAM" id="MobiDB-lite"/>
    </source>
</evidence>
<accession>A0ABX0U4G4</accession>
<keyword evidence="4" id="KW-1185">Reference proteome</keyword>
<name>A0ABX0U4G4_9SPHN</name>
<keyword evidence="2" id="KW-0732">Signal</keyword>